<dbReference type="PROSITE" id="PS50110">
    <property type="entry name" value="RESPONSE_REGULATORY"/>
    <property type="match status" value="1"/>
</dbReference>
<keyword evidence="1" id="KW-0597">Phosphoprotein</keyword>
<dbReference type="OrthoDB" id="5510574at2"/>
<dbReference type="HOGENOM" id="CLU_000445_69_17_3"/>
<evidence type="ECO:0000259" key="2">
    <source>
        <dbReference type="PROSITE" id="PS50110"/>
    </source>
</evidence>
<proteinExistence type="predicted"/>
<dbReference type="CDD" id="cd17557">
    <property type="entry name" value="REC_Rcp-like"/>
    <property type="match status" value="1"/>
</dbReference>
<dbReference type="Gene3D" id="3.40.50.2300">
    <property type="match status" value="1"/>
</dbReference>
<feature type="modified residue" description="4-aspartylphosphate" evidence="1">
    <location>
        <position position="82"/>
    </location>
</feature>
<feature type="domain" description="Response regulatory" evidence="2">
    <location>
        <begin position="14"/>
        <end position="149"/>
    </location>
</feature>
<name>B8HJX6_CYAP4</name>
<dbReference type="SUPFAM" id="SSF52172">
    <property type="entry name" value="CheY-like"/>
    <property type="match status" value="1"/>
</dbReference>
<gene>
    <name evidence="3" type="ordered locus">Cyan7425_4416</name>
</gene>
<dbReference type="InterPro" id="IPR052893">
    <property type="entry name" value="TCS_response_regulator"/>
</dbReference>
<evidence type="ECO:0000313" key="3">
    <source>
        <dbReference type="EMBL" id="ACL46726.1"/>
    </source>
</evidence>
<dbReference type="GO" id="GO:0000160">
    <property type="term" value="P:phosphorelay signal transduction system"/>
    <property type="evidence" value="ECO:0007669"/>
    <property type="project" value="InterPro"/>
</dbReference>
<reference evidence="3" key="1">
    <citation type="submission" date="2009-01" db="EMBL/GenBank/DDBJ databases">
        <title>Complete sequence of chromosome Cyanothece sp. PCC 7425.</title>
        <authorList>
            <consortium name="US DOE Joint Genome Institute"/>
            <person name="Lucas S."/>
            <person name="Copeland A."/>
            <person name="Lapidus A."/>
            <person name="Glavina del Rio T."/>
            <person name="Dalin E."/>
            <person name="Tice H."/>
            <person name="Bruce D."/>
            <person name="Goodwin L."/>
            <person name="Pitluck S."/>
            <person name="Sims D."/>
            <person name="Meineke L."/>
            <person name="Brettin T."/>
            <person name="Detter J.C."/>
            <person name="Han C."/>
            <person name="Larimer F."/>
            <person name="Land M."/>
            <person name="Hauser L."/>
            <person name="Kyrpides N."/>
            <person name="Ovchinnikova G."/>
            <person name="Liberton M."/>
            <person name="Stoeckel J."/>
            <person name="Banerjee A."/>
            <person name="Singh A."/>
            <person name="Page L."/>
            <person name="Sato H."/>
            <person name="Zhao L."/>
            <person name="Sherman L."/>
            <person name="Pakrasi H."/>
            <person name="Richardson P."/>
        </authorList>
    </citation>
    <scope>NUCLEOTIDE SEQUENCE</scope>
    <source>
        <strain evidence="3">PCC 7425</strain>
    </source>
</reference>
<dbReference type="EMBL" id="CP001344">
    <property type="protein sequence ID" value="ACL46726.1"/>
    <property type="molecule type" value="Genomic_DNA"/>
</dbReference>
<dbReference type="SMART" id="SM00448">
    <property type="entry name" value="REC"/>
    <property type="match status" value="1"/>
</dbReference>
<dbReference type="Pfam" id="PF00072">
    <property type="entry name" value="Response_reg"/>
    <property type="match status" value="1"/>
</dbReference>
<dbReference type="KEGG" id="cyn:Cyan7425_4416"/>
<organism evidence="3">
    <name type="scientific">Cyanothece sp. (strain PCC 7425 / ATCC 29141)</name>
    <dbReference type="NCBI Taxonomy" id="395961"/>
    <lineage>
        <taxon>Bacteria</taxon>
        <taxon>Bacillati</taxon>
        <taxon>Cyanobacteriota</taxon>
        <taxon>Cyanophyceae</taxon>
        <taxon>Gomontiellales</taxon>
        <taxon>Cyanothecaceae</taxon>
        <taxon>Cyanothece</taxon>
    </lineage>
</organism>
<dbReference type="InterPro" id="IPR001789">
    <property type="entry name" value="Sig_transdc_resp-reg_receiver"/>
</dbReference>
<accession>B8HJX6</accession>
<dbReference type="PANTHER" id="PTHR44520">
    <property type="entry name" value="RESPONSE REGULATOR RCP1-RELATED"/>
    <property type="match status" value="1"/>
</dbReference>
<dbReference type="eggNOG" id="COG0784">
    <property type="taxonomic scope" value="Bacteria"/>
</dbReference>
<sequence>MSYPAATSPRQTPPLLIVEDSNEDFETLKRFLSRSALTIPIHRCVSGDQALDLLYRTGSKGQGEELEEPNQPCPRPGLILLDLNLPGTDGREVLRQIKQDDNLKTIPIIVFTTSNNPKDIEDCYQCGVNSYIVKPIDFAQLKRDVQVLLDYWFEITTLPGPGD</sequence>
<evidence type="ECO:0000256" key="1">
    <source>
        <dbReference type="PROSITE-ProRule" id="PRU00169"/>
    </source>
</evidence>
<dbReference type="AlphaFoldDB" id="B8HJX6"/>
<protein>
    <submittedName>
        <fullName evidence="3">Response regulator receiver protein</fullName>
    </submittedName>
</protein>
<dbReference type="InterPro" id="IPR011006">
    <property type="entry name" value="CheY-like_superfamily"/>
</dbReference>
<dbReference type="STRING" id="395961.Cyan7425_4416"/>